<dbReference type="PANTHER" id="PTHR23114:SF17">
    <property type="entry name" value="M7GPPPN-MRNA HYDROLASE"/>
    <property type="match status" value="1"/>
</dbReference>
<dbReference type="InterPro" id="IPR001878">
    <property type="entry name" value="Znf_CCHC"/>
</dbReference>
<evidence type="ECO:0000259" key="4">
    <source>
        <dbReference type="PROSITE" id="PS51462"/>
    </source>
</evidence>
<sequence length="261" mass="31308">MSFTKPNFCNNCGKYGHSYHQCKLPIISTGIILVSKKNDQLYYLMIRRKDTLGYVDFLRGRYTQSNQYHLKKIIYEMTTTEQQNLLTYPFQTLWKQLWSIDSISDSQYKQEQKQSDYKFNELKKNDTLAKLIKTNTSNWKEPEWGFPKGRRNYLEKDIDCALREFEEETGISKDQIILLQNVMPYEEIFIGSNFKSYKHKYFVAFHKDNSIDIPDNFQKTEVSKIAWLTHQECLHKIRPYNLEKKDILNKIHNVLRNYSIY</sequence>
<keyword evidence="2" id="KW-0862">Zinc</keyword>
<keyword evidence="1" id="KW-0378">Hydrolase</keyword>
<dbReference type="Gene3D" id="3.90.79.10">
    <property type="entry name" value="Nucleoside Triphosphate Pyrophosphohydrolase"/>
    <property type="match status" value="1"/>
</dbReference>
<organism evidence="5">
    <name type="scientific">Megaviridae environmental sample</name>
    <dbReference type="NCBI Taxonomy" id="1737588"/>
    <lineage>
        <taxon>Viruses</taxon>
        <taxon>Varidnaviria</taxon>
        <taxon>Bamfordvirae</taxon>
        <taxon>Nucleocytoviricota</taxon>
        <taxon>Megaviricetes</taxon>
        <taxon>Imitervirales</taxon>
        <taxon>Mimiviridae</taxon>
        <taxon>environmental samples</taxon>
    </lineage>
</organism>
<protein>
    <submittedName>
        <fullName evidence="5">NUDIX domain protein</fullName>
    </submittedName>
</protein>
<dbReference type="GO" id="GO:0003676">
    <property type="term" value="F:nucleic acid binding"/>
    <property type="evidence" value="ECO:0007669"/>
    <property type="project" value="InterPro"/>
</dbReference>
<proteinExistence type="predicted"/>
<dbReference type="PROSITE" id="PS50158">
    <property type="entry name" value="ZF_CCHC"/>
    <property type="match status" value="1"/>
</dbReference>
<feature type="domain" description="CCHC-type" evidence="3">
    <location>
        <begin position="9"/>
        <end position="23"/>
    </location>
</feature>
<dbReference type="GO" id="GO:0008270">
    <property type="term" value="F:zinc ion binding"/>
    <property type="evidence" value="ECO:0007669"/>
    <property type="project" value="UniProtKB-KW"/>
</dbReference>
<dbReference type="InterPro" id="IPR020084">
    <property type="entry name" value="NUDIX_hydrolase_CS"/>
</dbReference>
<dbReference type="InterPro" id="IPR000086">
    <property type="entry name" value="NUDIX_hydrolase_dom"/>
</dbReference>
<dbReference type="GO" id="GO:0016787">
    <property type="term" value="F:hydrolase activity"/>
    <property type="evidence" value="ECO:0007669"/>
    <property type="project" value="UniProtKB-KW"/>
</dbReference>
<dbReference type="PROSITE" id="PS00893">
    <property type="entry name" value="NUDIX_BOX"/>
    <property type="match status" value="1"/>
</dbReference>
<dbReference type="PANTHER" id="PTHR23114">
    <property type="entry name" value="M7GPPPN-MRNA HYDROLASE"/>
    <property type="match status" value="1"/>
</dbReference>
<dbReference type="SUPFAM" id="SSF55811">
    <property type="entry name" value="Nudix"/>
    <property type="match status" value="1"/>
</dbReference>
<name>A0A5J6VLQ1_9VIRU</name>
<dbReference type="GO" id="GO:0000290">
    <property type="term" value="P:deadenylation-dependent decapping of nuclear-transcribed mRNA"/>
    <property type="evidence" value="ECO:0007669"/>
    <property type="project" value="TreeGrafter"/>
</dbReference>
<keyword evidence="2" id="KW-0863">Zinc-finger</keyword>
<dbReference type="Pfam" id="PF00293">
    <property type="entry name" value="NUDIX"/>
    <property type="match status" value="1"/>
</dbReference>
<accession>A0A5J6VLQ1</accession>
<dbReference type="PROSITE" id="PS51462">
    <property type="entry name" value="NUDIX"/>
    <property type="match status" value="1"/>
</dbReference>
<keyword evidence="2" id="KW-0479">Metal-binding</keyword>
<feature type="domain" description="Nudix hydrolase" evidence="4">
    <location>
        <begin position="24"/>
        <end position="250"/>
    </location>
</feature>
<evidence type="ECO:0000259" key="3">
    <source>
        <dbReference type="PROSITE" id="PS50158"/>
    </source>
</evidence>
<evidence type="ECO:0000313" key="5">
    <source>
        <dbReference type="EMBL" id="QFG75085.1"/>
    </source>
</evidence>
<evidence type="ECO:0000256" key="2">
    <source>
        <dbReference type="PROSITE-ProRule" id="PRU00047"/>
    </source>
</evidence>
<dbReference type="InterPro" id="IPR015797">
    <property type="entry name" value="NUDIX_hydrolase-like_dom_sf"/>
</dbReference>
<dbReference type="EMBL" id="MN448297">
    <property type="protein sequence ID" value="QFG75085.1"/>
    <property type="molecule type" value="Genomic_DNA"/>
</dbReference>
<reference evidence="5" key="1">
    <citation type="journal article" date="2019" name="Philos. Trans. R. Soc. Lond., B, Biol. Sci.">
        <title>Targeted metagenomic recovery of four divergent viruses reveals shared and distinctive characteristics of giant viruses of marine eukaryotes.</title>
        <authorList>
            <person name="Needham D.M."/>
            <person name="Poirier C."/>
            <person name="Hehenberger E."/>
            <person name="Jimenez V."/>
            <person name="Swalwell J.E."/>
            <person name="Santoro A.E."/>
            <person name="Worden A.Z."/>
        </authorList>
    </citation>
    <scope>NUCLEOTIDE SEQUENCE</scope>
    <source>
        <strain evidence="5">OPacV-421</strain>
    </source>
</reference>
<evidence type="ECO:0000256" key="1">
    <source>
        <dbReference type="ARBA" id="ARBA00022801"/>
    </source>
</evidence>